<feature type="transmembrane region" description="Helical" evidence="5">
    <location>
        <begin position="894"/>
        <end position="917"/>
    </location>
</feature>
<evidence type="ECO:0000259" key="6">
    <source>
        <dbReference type="PROSITE" id="PS50850"/>
    </source>
</evidence>
<dbReference type="PANTHER" id="PTHR23501">
    <property type="entry name" value="MAJOR FACILITATOR SUPERFAMILY"/>
    <property type="match status" value="1"/>
</dbReference>
<evidence type="ECO:0000256" key="1">
    <source>
        <dbReference type="ARBA" id="ARBA00004141"/>
    </source>
</evidence>
<feature type="transmembrane region" description="Helical" evidence="5">
    <location>
        <begin position="469"/>
        <end position="487"/>
    </location>
</feature>
<feature type="transmembrane region" description="Helical" evidence="5">
    <location>
        <begin position="436"/>
        <end position="457"/>
    </location>
</feature>
<dbReference type="CDD" id="cd17502">
    <property type="entry name" value="MFS_Azr1_MDR_like"/>
    <property type="match status" value="1"/>
</dbReference>
<feature type="transmembrane region" description="Helical" evidence="5">
    <location>
        <begin position="1184"/>
        <end position="1211"/>
    </location>
</feature>
<dbReference type="InterPro" id="IPR020846">
    <property type="entry name" value="MFS_dom"/>
</dbReference>
<feature type="transmembrane region" description="Helical" evidence="5">
    <location>
        <begin position="1126"/>
        <end position="1150"/>
    </location>
</feature>
<feature type="domain" description="Major facilitator superfamily (MFS) profile" evidence="6">
    <location>
        <begin position="828"/>
        <end position="1316"/>
    </location>
</feature>
<dbReference type="Proteomes" id="UP000027238">
    <property type="component" value="Unassembled WGS sequence"/>
</dbReference>
<dbReference type="eggNOG" id="KOG0254">
    <property type="taxonomic scope" value="Eukaryota"/>
</dbReference>
<feature type="transmembrane region" description="Helical" evidence="5">
    <location>
        <begin position="336"/>
        <end position="362"/>
    </location>
</feature>
<dbReference type="Gene3D" id="1.20.1250.20">
    <property type="entry name" value="MFS general substrate transporter like domains"/>
    <property type="match status" value="2"/>
</dbReference>
<dbReference type="FunFam" id="1.20.1250.20:FF:000078">
    <property type="entry name" value="MFS maltose transporter, putative"/>
    <property type="match status" value="1"/>
</dbReference>
<dbReference type="HOGENOM" id="CLU_257389_0_0_1"/>
<accession>A0A066XP28</accession>
<feature type="transmembrane region" description="Helical" evidence="5">
    <location>
        <begin position="1051"/>
        <end position="1069"/>
    </location>
</feature>
<proteinExistence type="predicted"/>
<feature type="transmembrane region" description="Helical" evidence="5">
    <location>
        <begin position="952"/>
        <end position="970"/>
    </location>
</feature>
<dbReference type="EMBL" id="JMSE01000273">
    <property type="protein sequence ID" value="KDN70963.1"/>
    <property type="molecule type" value="Genomic_DNA"/>
</dbReference>
<keyword evidence="2 5" id="KW-0812">Transmembrane</keyword>
<dbReference type="PANTHER" id="PTHR23501:SF94">
    <property type="entry name" value="MAJOR FACILITATOR SUPERFAMILY (MFS) PROFILE DOMAIN-CONTAINING PROTEIN"/>
    <property type="match status" value="1"/>
</dbReference>
<feature type="domain" description="Major facilitator superfamily (MFS) profile" evidence="6">
    <location>
        <begin position="49"/>
        <end position="491"/>
    </location>
</feature>
<keyword evidence="8" id="KW-1185">Reference proteome</keyword>
<feature type="transmembrane region" description="Helical" evidence="5">
    <location>
        <begin position="1292"/>
        <end position="1311"/>
    </location>
</feature>
<reference evidence="8" key="1">
    <citation type="journal article" date="2014" name="Genome Announc.">
        <title>Draft genome sequence of Colletotrichum sublineola, a destructive pathogen of cultivated sorghum.</title>
        <authorList>
            <person name="Baroncelli R."/>
            <person name="Sanz-Martin J.M."/>
            <person name="Rech G.E."/>
            <person name="Sukno S.A."/>
            <person name="Thon M.R."/>
        </authorList>
    </citation>
    <scope>NUCLEOTIDE SEQUENCE [LARGE SCALE GENOMIC DNA]</scope>
    <source>
        <strain evidence="8">TX430BB</strain>
    </source>
</reference>
<evidence type="ECO:0000313" key="7">
    <source>
        <dbReference type="EMBL" id="KDN70963.1"/>
    </source>
</evidence>
<dbReference type="GO" id="GO:0022857">
    <property type="term" value="F:transmembrane transporter activity"/>
    <property type="evidence" value="ECO:0007669"/>
    <property type="project" value="InterPro"/>
</dbReference>
<evidence type="ECO:0000256" key="2">
    <source>
        <dbReference type="ARBA" id="ARBA00022692"/>
    </source>
</evidence>
<gene>
    <name evidence="7" type="ORF">CSUB01_09961</name>
</gene>
<dbReference type="Gene3D" id="1.20.1720.10">
    <property type="entry name" value="Multidrug resistance protein D"/>
    <property type="match status" value="1"/>
</dbReference>
<evidence type="ECO:0000256" key="5">
    <source>
        <dbReference type="SAM" id="Phobius"/>
    </source>
</evidence>
<evidence type="ECO:0000256" key="3">
    <source>
        <dbReference type="ARBA" id="ARBA00022989"/>
    </source>
</evidence>
<protein>
    <submittedName>
        <fullName evidence="7">Putative major facilitator superfamily transporter</fullName>
    </submittedName>
</protein>
<dbReference type="PROSITE" id="PS50850">
    <property type="entry name" value="MFS"/>
    <property type="match status" value="2"/>
</dbReference>
<comment type="caution">
    <text evidence="7">The sequence shown here is derived from an EMBL/GenBank/DDBJ whole genome shotgun (WGS) entry which is preliminary data.</text>
</comment>
<feature type="transmembrane region" description="Helical" evidence="5">
    <location>
        <begin position="1157"/>
        <end position="1178"/>
    </location>
</feature>
<feature type="transmembrane region" description="Helical" evidence="5">
    <location>
        <begin position="124"/>
        <end position="145"/>
    </location>
</feature>
<dbReference type="SUPFAM" id="SSF103473">
    <property type="entry name" value="MFS general substrate transporter"/>
    <property type="match status" value="2"/>
</dbReference>
<keyword evidence="3 5" id="KW-1133">Transmembrane helix</keyword>
<dbReference type="InterPro" id="IPR005828">
    <property type="entry name" value="MFS_sugar_transport-like"/>
</dbReference>
<feature type="transmembrane region" description="Helical" evidence="5">
    <location>
        <begin position="982"/>
        <end position="1004"/>
    </location>
</feature>
<dbReference type="GO" id="GO:0012505">
    <property type="term" value="C:endomembrane system"/>
    <property type="evidence" value="ECO:0007669"/>
    <property type="project" value="UniProtKB-SubCell"/>
</dbReference>
<feature type="transmembrane region" description="Helical" evidence="5">
    <location>
        <begin position="190"/>
        <end position="211"/>
    </location>
</feature>
<name>A0A066XP28_COLSU</name>
<feature type="transmembrane region" description="Helical" evidence="5">
    <location>
        <begin position="369"/>
        <end position="390"/>
    </location>
</feature>
<feature type="transmembrane region" description="Helical" evidence="5">
    <location>
        <begin position="1081"/>
        <end position="1106"/>
    </location>
</feature>
<feature type="transmembrane region" description="Helical" evidence="5">
    <location>
        <begin position="46"/>
        <end position="68"/>
    </location>
</feature>
<dbReference type="Pfam" id="PF00083">
    <property type="entry name" value="Sugar_tr"/>
    <property type="match status" value="1"/>
</dbReference>
<sequence>MTSDKSVTVSRLEAVNSIASTDISDLETNRYGHLSLRQSIKKWRRVVFYCIGMTSAILMYGYDYVIVGTTSAMPSFQQDFGQLLNGKWILPSLWLGLWNFVSPGCSMVGSLIGGVFQDKYGRRASLAVGSFLSAIGVAVCFVSNLSPDIHTRRGVFLAGKGFQGGAIGMVMTTSQTYMSEILPPNLRGPLLAFFPIFTLLGQLTGAAVIFACMNMENGYTICFASQWPFSALPLLMAFLIPESPTYLLRRDQDAKAREAQTKLDVPGADPEDTLNTIRRNIEHERQQTNATYVDSFRGVNLRRTLIIMFANSLPNMFGLTLLAKSSYFVQMVGMKASLSVIVLILGIVCGLIANIASIWVLSRIGRRRLIISTLSLLTLVWAAMGIAGCFPSPVTPWYTSISMIVVVIVAGLGVWPASHVVSAETSSLHLRSKAQGIGWFTAGANNSIFGFVLPYMFNPDKGNLKAKTGFVFAGLCALGLVVSFFLVPEMKGRTPAEIDRMFESSLPLASGTHESKRGRHGTYAAKLASYREPMRVACSKNVCSSSRADHLMLKETRKALDYNPGLPIIHNRAQDGDHSLAVDRYAPKGHARVPSVGLIRSDSLGNTPLFVTTDKYGRPESETLVPRYRTIDSHILEQAARTLHNHISPLPSPLMLFQDEFEPHAIYMALASVGLSALVNAAAPNETSEKPASRIIRHTPEPHCNQASSRETVGSGSLPEYPTGLFSFFSAEVVTPTHGEPGLGREFATYLDEKRSADGEQASKMAYRDPHERVVSTSSYSSTAYDPASYTAIKDPKEIDQQGPADPMLVDESDSTPEWKASRHQMAIIATLSIMSFVIALDANVIVTSLPSIIQDIGGTSTQAFWVGTAYLISCAVAMPFLASLSDIFGRPIILVGSLAFFTVGTLLCCLAGGIALLLVGRVIQGIGAGGMYVLSLVVFTDIVPLRHRPKLYGIIQMAWAVGSLIGPIIGGAIAEHTTWRWIFYINFPICGYSLVSIPVLLTLKPPTATFAEKLRRVDWIGGFLFTGSMVTFLIGISWGGNDFPWRSAQTLVPVLIGAAGLAVTLAYEGRYASFPFLKKILFTDASAITVYVLGLLQGFIPTQLYGQLYYIPFYFLSVMQYSPTMAGVAMLPVTLLLLPGSIVSGILVSRFNAYRWSIWIGWALMSLASGLLIYWGVDTSLGVHIVTLAIGGIGHGFVLNAQTFVTGAIVEPQNSGHAAAMYLFLRMLGCAIGVNVGSTTFQNVMAIKLEHKGIAQDIAQRAEEYLVVVKTLPDGTFKDAVLESYAFGFKGVHGVYVALAVLAFFGSFLIRHYDLNKVHETEHKLQDNRVSRMFENRNSARGQPIPSSPVDGGP</sequence>
<keyword evidence="4 5" id="KW-0472">Membrane</keyword>
<evidence type="ECO:0000256" key="4">
    <source>
        <dbReference type="ARBA" id="ARBA00023136"/>
    </source>
</evidence>
<dbReference type="Pfam" id="PF07690">
    <property type="entry name" value="MFS_1"/>
    <property type="match status" value="1"/>
</dbReference>
<feature type="transmembrane region" description="Helical" evidence="5">
    <location>
        <begin position="827"/>
        <end position="851"/>
    </location>
</feature>
<feature type="transmembrane region" description="Helical" evidence="5">
    <location>
        <begin position="863"/>
        <end position="882"/>
    </location>
</feature>
<dbReference type="InterPro" id="IPR036259">
    <property type="entry name" value="MFS_trans_sf"/>
</dbReference>
<dbReference type="PRINTS" id="PR01036">
    <property type="entry name" value="TCRTETB"/>
</dbReference>
<dbReference type="InterPro" id="IPR011701">
    <property type="entry name" value="MFS"/>
</dbReference>
<feature type="transmembrane region" description="Helical" evidence="5">
    <location>
        <begin position="1223"/>
        <end position="1242"/>
    </location>
</feature>
<feature type="transmembrane region" description="Helical" evidence="5">
    <location>
        <begin position="1020"/>
        <end position="1039"/>
    </location>
</feature>
<feature type="transmembrane region" description="Helical" evidence="5">
    <location>
        <begin position="923"/>
        <end position="940"/>
    </location>
</feature>
<organism evidence="7 8">
    <name type="scientific">Colletotrichum sublineola</name>
    <name type="common">Sorghum anthracnose fungus</name>
    <dbReference type="NCBI Taxonomy" id="1173701"/>
    <lineage>
        <taxon>Eukaryota</taxon>
        <taxon>Fungi</taxon>
        <taxon>Dikarya</taxon>
        <taxon>Ascomycota</taxon>
        <taxon>Pezizomycotina</taxon>
        <taxon>Sordariomycetes</taxon>
        <taxon>Hypocreomycetidae</taxon>
        <taxon>Glomerellales</taxon>
        <taxon>Glomerellaceae</taxon>
        <taxon>Colletotrichum</taxon>
        <taxon>Colletotrichum graminicola species complex</taxon>
    </lineage>
</organism>
<feature type="transmembrane region" description="Helical" evidence="5">
    <location>
        <begin position="88"/>
        <end position="112"/>
    </location>
</feature>
<evidence type="ECO:0000313" key="8">
    <source>
        <dbReference type="Proteomes" id="UP000027238"/>
    </source>
</evidence>
<dbReference type="GO" id="GO:0005886">
    <property type="term" value="C:plasma membrane"/>
    <property type="evidence" value="ECO:0007669"/>
    <property type="project" value="TreeGrafter"/>
</dbReference>
<dbReference type="OrthoDB" id="6612291at2759"/>
<comment type="subcellular location">
    <subcellularLocation>
        <location evidence="1">Membrane</location>
        <topology evidence="1">Multi-pass membrane protein</topology>
    </subcellularLocation>
</comment>
<feature type="transmembrane region" description="Helical" evidence="5">
    <location>
        <begin position="305"/>
        <end position="324"/>
    </location>
</feature>
<feature type="transmembrane region" description="Helical" evidence="5">
    <location>
        <begin position="396"/>
        <end position="415"/>
    </location>
</feature>